<proteinExistence type="inferred from homology"/>
<dbReference type="GO" id="GO:0010181">
    <property type="term" value="F:FMN binding"/>
    <property type="evidence" value="ECO:0007669"/>
    <property type="project" value="InterPro"/>
</dbReference>
<dbReference type="SUPFAM" id="SSF50475">
    <property type="entry name" value="FMN-binding split barrel"/>
    <property type="match status" value="1"/>
</dbReference>
<dbReference type="Pfam" id="PF01613">
    <property type="entry name" value="Flavin_Reduct"/>
    <property type="match status" value="1"/>
</dbReference>
<dbReference type="InterPro" id="IPR002563">
    <property type="entry name" value="Flavin_Rdtase-like_dom"/>
</dbReference>
<evidence type="ECO:0000256" key="2">
    <source>
        <dbReference type="ARBA" id="ARBA00023002"/>
    </source>
</evidence>
<organism evidence="3">
    <name type="scientific">Gordonia amarae</name>
    <dbReference type="NCBI Taxonomy" id="36821"/>
    <lineage>
        <taxon>Bacteria</taxon>
        <taxon>Bacillati</taxon>
        <taxon>Actinomycetota</taxon>
        <taxon>Actinomycetes</taxon>
        <taxon>Mycobacteriales</taxon>
        <taxon>Gordoniaceae</taxon>
        <taxon>Gordonia</taxon>
    </lineage>
</organism>
<dbReference type="EMBL" id="CP045810">
    <property type="protein sequence ID" value="QHN38759.1"/>
    <property type="molecule type" value="Genomic_DNA"/>
</dbReference>
<dbReference type="Gene3D" id="2.30.110.10">
    <property type="entry name" value="Electron Transport, Fmn-binding Protein, Chain A"/>
    <property type="match status" value="1"/>
</dbReference>
<dbReference type="PANTHER" id="PTHR30466">
    <property type="entry name" value="FLAVIN REDUCTASE"/>
    <property type="match status" value="1"/>
</dbReference>
<reference evidence="3" key="1">
    <citation type="journal article" date="2021" name="Nat. Microbiol.">
        <title>Cocultivation of an ultrasmall environmental parasitic bacterium with lytic ability against bacteria associated with wastewater foams.</title>
        <authorList>
            <person name="Batinovic S."/>
            <person name="Rose J.J.A."/>
            <person name="Ratcliffe J."/>
            <person name="Seviour R.J."/>
            <person name="Petrovski S."/>
        </authorList>
    </citation>
    <scope>NUCLEOTIDE SEQUENCE</scope>
    <source>
        <strain evidence="3">CON44</strain>
    </source>
</reference>
<dbReference type="SMART" id="SM00903">
    <property type="entry name" value="Flavin_Reduct"/>
    <property type="match status" value="1"/>
</dbReference>
<gene>
    <name evidence="3" type="ORF">GII30_05840</name>
</gene>
<dbReference type="RefSeq" id="WP_050942744.1">
    <property type="nucleotide sequence ID" value="NZ_CP045804.1"/>
</dbReference>
<keyword evidence="2" id="KW-0560">Oxidoreductase</keyword>
<protein>
    <submittedName>
        <fullName evidence="3">Flavin reductase</fullName>
    </submittedName>
</protein>
<dbReference type="InterPro" id="IPR012349">
    <property type="entry name" value="Split_barrel_FMN-bd"/>
</dbReference>
<evidence type="ECO:0000313" key="3">
    <source>
        <dbReference type="EMBL" id="QHN38759.1"/>
    </source>
</evidence>
<dbReference type="PANTHER" id="PTHR30466:SF11">
    <property type="entry name" value="FLAVIN-DEPENDENT MONOOXYGENASE, REDUCTASE SUBUNIT HSAB"/>
    <property type="match status" value="1"/>
</dbReference>
<evidence type="ECO:0000256" key="1">
    <source>
        <dbReference type="ARBA" id="ARBA00008898"/>
    </source>
</evidence>
<dbReference type="GO" id="GO:0042602">
    <property type="term" value="F:riboflavin reductase (NADPH) activity"/>
    <property type="evidence" value="ECO:0007669"/>
    <property type="project" value="TreeGrafter"/>
</dbReference>
<dbReference type="AlphaFoldDB" id="A0A857KUZ6"/>
<sequence length="193" mass="20189">MTHTTETPSSRTQTRHLTTLEPAADSAVLRRAFSCFPSGVVAICSRVDDEPVGMAASAFTTVSLDPPLVSLCVQNTSTTWPKLRGVAEVGVSVFASEQSALCRQLAGPAHLRFAGIEPLHTEAGAVFVPGAAASLSCTLYNEIPAGDHTLVLLRINELHADPGVEPLVFHASGFRTLVSRPSEARAGDGPSGT</sequence>
<dbReference type="InterPro" id="IPR050268">
    <property type="entry name" value="NADH-dep_flavin_reductase"/>
</dbReference>
<comment type="similarity">
    <text evidence="1">Belongs to the non-flavoprotein flavin reductase family.</text>
</comment>
<accession>A0A857KUZ6</accession>
<name>A0A857KUZ6_9ACTN</name>